<dbReference type="GO" id="GO:0003676">
    <property type="term" value="F:nucleic acid binding"/>
    <property type="evidence" value="ECO:0007669"/>
    <property type="project" value="InterPro"/>
</dbReference>
<name>A0A4S8PHQ6_9ACTN</name>
<evidence type="ECO:0000259" key="2">
    <source>
        <dbReference type="Pfam" id="PF01844"/>
    </source>
</evidence>
<dbReference type="RefSeq" id="WP_136530162.1">
    <property type="nucleotide sequence ID" value="NZ_STGX01000009.1"/>
</dbReference>
<dbReference type="GO" id="GO:0008270">
    <property type="term" value="F:zinc ion binding"/>
    <property type="evidence" value="ECO:0007669"/>
    <property type="project" value="InterPro"/>
</dbReference>
<dbReference type="AlphaFoldDB" id="A0A4S8PHQ6"/>
<evidence type="ECO:0000313" key="3">
    <source>
        <dbReference type="EMBL" id="THV27929.1"/>
    </source>
</evidence>
<dbReference type="Proteomes" id="UP000305792">
    <property type="component" value="Unassembled WGS sequence"/>
</dbReference>
<accession>A0A4S8PHQ6</accession>
<feature type="region of interest" description="Disordered" evidence="1">
    <location>
        <begin position="71"/>
        <end position="92"/>
    </location>
</feature>
<dbReference type="Gene3D" id="1.10.30.50">
    <property type="match status" value="1"/>
</dbReference>
<keyword evidence="4" id="KW-1185">Reference proteome</keyword>
<comment type="caution">
    <text evidence="3">The sequence shown here is derived from an EMBL/GenBank/DDBJ whole genome shotgun (WGS) entry which is preliminary data.</text>
</comment>
<dbReference type="EMBL" id="STGX01000009">
    <property type="protein sequence ID" value="THV27929.1"/>
    <property type="molecule type" value="Genomic_DNA"/>
</dbReference>
<reference evidence="3 4" key="1">
    <citation type="journal article" date="2018" name="Int. J. Syst. Evol. Microbiol.">
        <title>Glycomyces paridis sp. nov., isolated from the medicinal plant Paris polyphylla.</title>
        <authorList>
            <person name="Fang X.M."/>
            <person name="Bai J.L."/>
            <person name="Su J."/>
            <person name="Zhao L.L."/>
            <person name="Liu H.Y."/>
            <person name="Ma B.P."/>
            <person name="Zhang Y.Q."/>
            <person name="Yu L.Y."/>
        </authorList>
    </citation>
    <scope>NUCLEOTIDE SEQUENCE [LARGE SCALE GENOMIC DNA]</scope>
    <source>
        <strain evidence="3 4">CPCC 204357</strain>
    </source>
</reference>
<gene>
    <name evidence="3" type="ORF">E9998_13135</name>
</gene>
<evidence type="ECO:0000313" key="4">
    <source>
        <dbReference type="Proteomes" id="UP000305792"/>
    </source>
</evidence>
<dbReference type="GO" id="GO:0004519">
    <property type="term" value="F:endonuclease activity"/>
    <property type="evidence" value="ECO:0007669"/>
    <property type="project" value="InterPro"/>
</dbReference>
<proteinExistence type="predicted"/>
<evidence type="ECO:0000256" key="1">
    <source>
        <dbReference type="SAM" id="MobiDB-lite"/>
    </source>
</evidence>
<dbReference type="OrthoDB" id="2084290at2"/>
<feature type="domain" description="HNH" evidence="2">
    <location>
        <begin position="26"/>
        <end position="76"/>
    </location>
</feature>
<dbReference type="Pfam" id="PF01844">
    <property type="entry name" value="HNH"/>
    <property type="match status" value="1"/>
</dbReference>
<organism evidence="3 4">
    <name type="scientific">Glycomyces paridis</name>
    <dbReference type="NCBI Taxonomy" id="2126555"/>
    <lineage>
        <taxon>Bacteria</taxon>
        <taxon>Bacillati</taxon>
        <taxon>Actinomycetota</taxon>
        <taxon>Actinomycetes</taxon>
        <taxon>Glycomycetales</taxon>
        <taxon>Glycomycetaceae</taxon>
        <taxon>Glycomyces</taxon>
    </lineage>
</organism>
<protein>
    <recommendedName>
        <fullName evidence="2">HNH domain-containing protein</fullName>
    </recommendedName>
</protein>
<dbReference type="InterPro" id="IPR002711">
    <property type="entry name" value="HNH"/>
</dbReference>
<sequence length="92" mass="10270">MAATAGRSTRRFRALSAELRRQHRPCCICRQPIDYALAHPHRQSFSVQHIKSWKDFPELREDPANLDAAHLSCNSAGEAGTGSGLGTPSRRW</sequence>